<dbReference type="Pfam" id="PF14377">
    <property type="entry name" value="UBM"/>
    <property type="match status" value="3"/>
</dbReference>
<dbReference type="Pfam" id="PF16727">
    <property type="entry name" value="REV1_C"/>
    <property type="match status" value="1"/>
</dbReference>
<feature type="region of interest" description="Disordered" evidence="16">
    <location>
        <begin position="1024"/>
        <end position="1054"/>
    </location>
</feature>
<dbReference type="PANTHER" id="PTHR45990:SF1">
    <property type="entry name" value="DNA REPAIR PROTEIN REV1"/>
    <property type="match status" value="1"/>
</dbReference>
<dbReference type="Pfam" id="PF21999">
    <property type="entry name" value="IMS_HHH_1"/>
    <property type="match status" value="1"/>
</dbReference>
<dbReference type="CDD" id="cd01701">
    <property type="entry name" value="PolY_Rev1"/>
    <property type="match status" value="1"/>
</dbReference>
<keyword evidence="8 14" id="KW-0227">DNA damage</keyword>
<comment type="function">
    <text evidence="13">Deoxycytidyl transferase involved in DNA repair. Transfers a dCMP residue from dCTP to the 3'-end of a DNA primer in a template-dependent reaction. May assist in the first step in the bypass of abasic lesions by the insertion of a nucleotide opposite the lesion. Required for normal induction of mutations by physical and chemical agents. Involved in mitochondrial DNA mutagenesis.</text>
</comment>
<evidence type="ECO:0000256" key="12">
    <source>
        <dbReference type="ARBA" id="ARBA00023242"/>
    </source>
</evidence>
<dbReference type="InterPro" id="IPR053848">
    <property type="entry name" value="IMS_HHH_1"/>
</dbReference>
<dbReference type="SMART" id="SM00292">
    <property type="entry name" value="BRCT"/>
    <property type="match status" value="1"/>
</dbReference>
<dbReference type="Gene3D" id="3.30.1490.100">
    <property type="entry name" value="DNA polymerase, Y-family, little finger domain"/>
    <property type="match status" value="1"/>
</dbReference>
<keyword evidence="20" id="KW-1185">Reference proteome</keyword>
<evidence type="ECO:0000256" key="10">
    <source>
        <dbReference type="ARBA" id="ARBA00023125"/>
    </source>
</evidence>
<evidence type="ECO:0000256" key="6">
    <source>
        <dbReference type="ARBA" id="ARBA00022695"/>
    </source>
</evidence>
<dbReference type="Gene3D" id="3.40.50.10190">
    <property type="entry name" value="BRCT domain"/>
    <property type="match status" value="1"/>
</dbReference>
<dbReference type="Gene3D" id="3.40.1170.60">
    <property type="match status" value="1"/>
</dbReference>
<keyword evidence="9 15" id="KW-0460">Magnesium</keyword>
<dbReference type="Gene3D" id="6.10.250.1490">
    <property type="match status" value="1"/>
</dbReference>
<dbReference type="GO" id="GO:0046872">
    <property type="term" value="F:metal ion binding"/>
    <property type="evidence" value="ECO:0007669"/>
    <property type="project" value="UniProtKB-KW"/>
</dbReference>
<feature type="compositionally biased region" description="Polar residues" evidence="16">
    <location>
        <begin position="228"/>
        <end position="237"/>
    </location>
</feature>
<dbReference type="STRING" id="86259.A0A4Z1P6A6"/>
<feature type="binding site" evidence="15">
    <location>
        <position position="538"/>
    </location>
    <ligand>
        <name>Mg(2+)</name>
        <dbReference type="ChEBI" id="CHEBI:18420"/>
        <label>1</label>
    </ligand>
</feature>
<dbReference type="GO" id="GO:0070987">
    <property type="term" value="P:error-free translesion synthesis"/>
    <property type="evidence" value="ECO:0007669"/>
    <property type="project" value="UniProtKB-ARBA"/>
</dbReference>
<dbReference type="InterPro" id="IPR036775">
    <property type="entry name" value="DNA_pol_Y-fam_lit_finger_sf"/>
</dbReference>
<dbReference type="PIRSF" id="PIRSF036573">
    <property type="entry name" value="REV1"/>
    <property type="match status" value="1"/>
</dbReference>
<dbReference type="SUPFAM" id="SSF52113">
    <property type="entry name" value="BRCT domain"/>
    <property type="match status" value="1"/>
</dbReference>
<keyword evidence="6 14" id="KW-0548">Nucleotidyltransferase</keyword>
<dbReference type="EC" id="2.7.7.-" evidence="14"/>
<dbReference type="Pfam" id="PF16589">
    <property type="entry name" value="BRCT_2"/>
    <property type="match status" value="1"/>
</dbReference>
<evidence type="ECO:0000313" key="20">
    <source>
        <dbReference type="Proteomes" id="UP000298493"/>
    </source>
</evidence>
<evidence type="ECO:0000256" key="9">
    <source>
        <dbReference type="ARBA" id="ARBA00022842"/>
    </source>
</evidence>
<dbReference type="GO" id="GO:0017125">
    <property type="term" value="F:deoxycytidyl transferase activity"/>
    <property type="evidence" value="ECO:0007669"/>
    <property type="project" value="TreeGrafter"/>
</dbReference>
<dbReference type="InterPro" id="IPR043502">
    <property type="entry name" value="DNA/RNA_pol_sf"/>
</dbReference>
<dbReference type="Gene3D" id="3.30.70.270">
    <property type="match status" value="1"/>
</dbReference>
<dbReference type="Pfam" id="PF00817">
    <property type="entry name" value="IMS"/>
    <property type="match status" value="1"/>
</dbReference>
<dbReference type="FunFam" id="3.30.1490.100:FF:000001">
    <property type="entry name" value="DNA repair protein REV1"/>
    <property type="match status" value="1"/>
</dbReference>
<dbReference type="InterPro" id="IPR036420">
    <property type="entry name" value="BRCT_dom_sf"/>
</dbReference>
<comment type="caution">
    <text evidence="19">The sequence shown here is derived from an EMBL/GenBank/DDBJ whole genome shotgun (WGS) entry which is preliminary data.</text>
</comment>
<dbReference type="InterPro" id="IPR001357">
    <property type="entry name" value="BRCT_dom"/>
</dbReference>
<keyword evidence="11 14" id="KW-0234">DNA repair</keyword>
<accession>A0A4Z1P6A6</accession>
<dbReference type="InterPro" id="IPR001126">
    <property type="entry name" value="UmuC"/>
</dbReference>
<dbReference type="SUPFAM" id="SSF100879">
    <property type="entry name" value="Lesion bypass DNA polymerase (Y-family), little finger domain"/>
    <property type="match status" value="1"/>
</dbReference>
<dbReference type="PROSITE" id="PS50172">
    <property type="entry name" value="BRCT"/>
    <property type="match status" value="1"/>
</dbReference>
<sequence>MGSRLEKKSTAVRKRIENHTFEDEAGEEYTGSAFGGFTDYFRRKKIKLQNLDAELRSQSDNKPQIFRGVVAHVNGYTQPSLNDLHKLIVQHGGGFLQYLDGKTMVTHIVVSSLTPKKAIEFKRYRIVKPAWVVDSVKAGKLLPWDNYRVLDEGAGQRVIGFDGGKVVNQVSSQVRGYRDQSDASWYTSQLKAANGTPSSSKRPHFLTQEKTPERELEDEIDDEPPPSTQRRLMSQSESYEEDTQESPVPQQTPKLIRDLRSFQEADKEGDDQLPESPTPQNYILESSPRQLGVELEATSETEVSQVESFTKLDDGGTVASDEPMMEDEVVQEQAMTEEPPDKDEVRVMEMLKDIDYGSPSKRKNLTLEEHNAILLADPRIRKSTVVHPEFLEQYYRESRLHHLSSWKADLKFQLQAMAEDKSQSQKMREKRPAGARRYILHVDFDSFFAAVSLKQNPHLKEKPVAIAHGGGSGSEIASCNYPARKFGVSNGMWMKRAQELCPDLKVLPYDFPAYEEASRAFYEEIIATGGLVQSVSIDEALVDVSALCFRAAATDGLQRHEGSVYREQAHADAIAQRLRDQVRARTECEVSVGIGGNILIAKVALRKAKPAGQYHVRPEEVLDFVGDLEVTSLPGVAYSIGGKLEAMGIRFVKDIREFTKEKMSNSLGPKTGEKLWEYARGIDRKEVGDVEIRKSVSAEVNWGVRFYNQEQVDEFMDNLCGELEKRLVKERVKGKQLSLKIMRKSKDAPLDPPKHLGHGKCDTFNRSVILGVATNSKDILGREVLSMLKSFGFTPGELRGIGVQMTKLEPLKTGGQVESSQRRLEFKVPEPPRKVPEKQDSVEDPIEEIVTPTKPKALPDRMGLLNQSSPSRKPLNLFGTQFILPSQIDPQVLAELPPDIRSKLAQQMDLKNTKSAGADIAGEMSSTPKVFTALPAESQLDLDILNSLPDDVRAEILGFYKSPKRPRAGEQAVLPQSPRKNRTVNILQGKRPTTTVRRRGRPGRFDVRSLDKNSTLTQTFMGQRRQLDNDVNTATDTDADDTRPKPLMPSKDDLDPEFLAALPKELRLEILDQHRRERLQKASGLQITENRRRRNQPVTNPPPHAQRVFKLPARAPRPTFTTRKISALPELRDAIEQWALEFRDEGPYREDTDALGTYLRRVVVDEGDIAKAVDAVKWLGWLVEEELVEEGDARGGWERAVEVVREVVRDAVKIRGLGKMGFG</sequence>
<organism evidence="19 20">
    <name type="scientific">Venturia nashicola</name>
    <dbReference type="NCBI Taxonomy" id="86259"/>
    <lineage>
        <taxon>Eukaryota</taxon>
        <taxon>Fungi</taxon>
        <taxon>Dikarya</taxon>
        <taxon>Ascomycota</taxon>
        <taxon>Pezizomycotina</taxon>
        <taxon>Dothideomycetes</taxon>
        <taxon>Pleosporomycetidae</taxon>
        <taxon>Venturiales</taxon>
        <taxon>Venturiaceae</taxon>
        <taxon>Venturia</taxon>
    </lineage>
</organism>
<dbReference type="GO" id="GO:0006281">
    <property type="term" value="P:DNA repair"/>
    <property type="evidence" value="ECO:0007669"/>
    <property type="project" value="UniProtKB-KW"/>
</dbReference>
<dbReference type="CDD" id="cd17719">
    <property type="entry name" value="BRCT_Rev1"/>
    <property type="match status" value="1"/>
</dbReference>
<feature type="region of interest" description="Disordered" evidence="16">
    <location>
        <begin position="190"/>
        <end position="254"/>
    </location>
</feature>
<evidence type="ECO:0000259" key="18">
    <source>
        <dbReference type="PROSITE" id="PS50173"/>
    </source>
</evidence>
<protein>
    <recommendedName>
        <fullName evidence="3 14">DNA repair protein REV1</fullName>
        <ecNumber evidence="14">2.7.7.-</ecNumber>
    </recommendedName>
</protein>
<dbReference type="FunFam" id="3.30.70.270:FF:000040">
    <property type="entry name" value="DNA repair protein REV1"/>
    <property type="match status" value="1"/>
</dbReference>
<evidence type="ECO:0000256" key="1">
    <source>
        <dbReference type="ARBA" id="ARBA00004123"/>
    </source>
</evidence>
<keyword evidence="7 15" id="KW-0479">Metal-binding</keyword>
<dbReference type="AlphaFoldDB" id="A0A4Z1P6A6"/>
<comment type="subcellular location">
    <subcellularLocation>
        <location evidence="1 14">Nucleus</location>
    </subcellularLocation>
</comment>
<evidence type="ECO:0000259" key="17">
    <source>
        <dbReference type="PROSITE" id="PS50172"/>
    </source>
</evidence>
<evidence type="ECO:0000256" key="14">
    <source>
        <dbReference type="PIRNR" id="PIRNR036573"/>
    </source>
</evidence>
<keyword evidence="10 14" id="KW-0238">DNA-binding</keyword>
<evidence type="ECO:0000256" key="7">
    <source>
        <dbReference type="ARBA" id="ARBA00022723"/>
    </source>
</evidence>
<evidence type="ECO:0000256" key="15">
    <source>
        <dbReference type="PIRSR" id="PIRSR036573-2"/>
    </source>
</evidence>
<keyword evidence="5 14" id="KW-0808">Transferase</keyword>
<name>A0A4Z1P6A6_9PEZI</name>
<evidence type="ECO:0000256" key="2">
    <source>
        <dbReference type="ARBA" id="ARBA00010945"/>
    </source>
</evidence>
<dbReference type="InterPro" id="IPR025527">
    <property type="entry name" value="HUWE1/Rev1_UBM"/>
</dbReference>
<evidence type="ECO:0000256" key="11">
    <source>
        <dbReference type="ARBA" id="ARBA00023204"/>
    </source>
</evidence>
<dbReference type="SUPFAM" id="SSF56672">
    <property type="entry name" value="DNA/RNA polymerases"/>
    <property type="match status" value="1"/>
</dbReference>
<comment type="cofactor">
    <cofactor evidence="15">
        <name>Mg(2+)</name>
        <dbReference type="ChEBI" id="CHEBI:18420"/>
    </cofactor>
    <text evidence="15">Binds 2 magnesium ions.</text>
</comment>
<feature type="domain" description="BRCT" evidence="17">
    <location>
        <begin position="61"/>
        <end position="149"/>
    </location>
</feature>
<comment type="similarity">
    <text evidence="2 14">Belongs to the DNA polymerase type-Y family.</text>
</comment>
<feature type="binding site" evidence="15">
    <location>
        <position position="443"/>
    </location>
    <ligand>
        <name>Mg(2+)</name>
        <dbReference type="ChEBI" id="CHEBI:18420"/>
        <label>1</label>
    </ligand>
</feature>
<dbReference type="Proteomes" id="UP000298493">
    <property type="component" value="Unassembled WGS sequence"/>
</dbReference>
<dbReference type="Gene3D" id="1.20.58.1280">
    <property type="entry name" value="DNA repair protein Rev1, C-terminal domain"/>
    <property type="match status" value="1"/>
</dbReference>
<dbReference type="Gene3D" id="1.10.150.20">
    <property type="entry name" value="5' to 3' exonuclease, C-terminal subdomain"/>
    <property type="match status" value="1"/>
</dbReference>
<reference evidence="19 20" key="1">
    <citation type="submission" date="2019-04" db="EMBL/GenBank/DDBJ databases">
        <title>High contiguity whole genome sequence and gene annotation resource for two Venturia nashicola isolates.</title>
        <authorList>
            <person name="Prokchorchik M."/>
            <person name="Won K."/>
            <person name="Lee Y."/>
            <person name="Choi E.D."/>
            <person name="Segonzac C."/>
            <person name="Sohn K.H."/>
        </authorList>
    </citation>
    <scope>NUCLEOTIDE SEQUENCE [LARGE SCALE GENOMIC DNA]</scope>
    <source>
        <strain evidence="19 20">PRI2</strain>
    </source>
</reference>
<proteinExistence type="inferred from homology"/>
<dbReference type="FunFam" id="3.40.50.10190:FF:000011">
    <property type="entry name" value="DNA repair protein REV1"/>
    <property type="match status" value="1"/>
</dbReference>
<dbReference type="PANTHER" id="PTHR45990">
    <property type="entry name" value="DNA REPAIR PROTEIN REV1"/>
    <property type="match status" value="1"/>
</dbReference>
<evidence type="ECO:0000313" key="19">
    <source>
        <dbReference type="EMBL" id="TID22159.1"/>
    </source>
</evidence>
<feature type="compositionally biased region" description="Acidic residues" evidence="16">
    <location>
        <begin position="215"/>
        <end position="224"/>
    </location>
</feature>
<dbReference type="Pfam" id="PF11799">
    <property type="entry name" value="IMS_C"/>
    <property type="match status" value="1"/>
</dbReference>
<dbReference type="GO" id="GO:0003887">
    <property type="term" value="F:DNA-directed DNA polymerase activity"/>
    <property type="evidence" value="ECO:0007669"/>
    <property type="project" value="InterPro"/>
</dbReference>
<dbReference type="GO" id="GO:0003684">
    <property type="term" value="F:damaged DNA binding"/>
    <property type="evidence" value="ECO:0007669"/>
    <property type="project" value="UniProtKB-UniRule"/>
</dbReference>
<dbReference type="InterPro" id="IPR017961">
    <property type="entry name" value="DNA_pol_Y-fam_little_finger"/>
</dbReference>
<feature type="domain" description="UmuC" evidence="18">
    <location>
        <begin position="439"/>
        <end position="637"/>
    </location>
</feature>
<dbReference type="InterPro" id="IPR012112">
    <property type="entry name" value="REV1"/>
</dbReference>
<keyword evidence="4 14" id="KW-0237">DNA synthesis</keyword>
<evidence type="ECO:0000256" key="16">
    <source>
        <dbReference type="SAM" id="MobiDB-lite"/>
    </source>
</evidence>
<gene>
    <name evidence="19" type="ORF">E6O75_ATG10953</name>
</gene>
<evidence type="ECO:0000256" key="8">
    <source>
        <dbReference type="ARBA" id="ARBA00022763"/>
    </source>
</evidence>
<dbReference type="PROSITE" id="PS50173">
    <property type="entry name" value="UMUC"/>
    <property type="match status" value="1"/>
</dbReference>
<evidence type="ECO:0000256" key="4">
    <source>
        <dbReference type="ARBA" id="ARBA00022634"/>
    </source>
</evidence>
<evidence type="ECO:0000256" key="5">
    <source>
        <dbReference type="ARBA" id="ARBA00022679"/>
    </source>
</evidence>
<evidence type="ECO:0000256" key="13">
    <source>
        <dbReference type="ARBA" id="ARBA00058985"/>
    </source>
</evidence>
<keyword evidence="12 14" id="KW-0539">Nucleus</keyword>
<evidence type="ECO:0000256" key="3">
    <source>
        <dbReference type="ARBA" id="ARBA00020399"/>
    </source>
</evidence>
<dbReference type="GO" id="GO:0042276">
    <property type="term" value="P:error-prone translesion synthesis"/>
    <property type="evidence" value="ECO:0007669"/>
    <property type="project" value="InterPro"/>
</dbReference>
<dbReference type="InterPro" id="IPR043128">
    <property type="entry name" value="Rev_trsase/Diguanyl_cyclase"/>
</dbReference>
<dbReference type="EMBL" id="SNSC02000008">
    <property type="protein sequence ID" value="TID22159.1"/>
    <property type="molecule type" value="Genomic_DNA"/>
</dbReference>
<dbReference type="InterPro" id="IPR038401">
    <property type="entry name" value="Rev1_C_sf"/>
</dbReference>
<dbReference type="Gene3D" id="6.10.250.1630">
    <property type="match status" value="1"/>
</dbReference>
<dbReference type="InterPro" id="IPR031991">
    <property type="entry name" value="Rev1_C"/>
</dbReference>
<feature type="compositionally biased region" description="Polar residues" evidence="16">
    <location>
        <begin position="190"/>
        <end position="200"/>
    </location>
</feature>
<feature type="binding site" evidence="15">
    <location>
        <position position="539"/>
    </location>
    <ligand>
        <name>Mg(2+)</name>
        <dbReference type="ChEBI" id="CHEBI:18420"/>
        <label>1</label>
    </ligand>
</feature>
<dbReference type="GO" id="GO:0005634">
    <property type="term" value="C:nucleus"/>
    <property type="evidence" value="ECO:0007669"/>
    <property type="project" value="UniProtKB-SubCell"/>
</dbReference>